<dbReference type="AlphaFoldDB" id="Q7VDK1"/>
<accession>Q7VDK1</accession>
<protein>
    <submittedName>
        <fullName evidence="1">Uncharacterized protein</fullName>
    </submittedName>
</protein>
<keyword evidence="2" id="KW-1185">Reference proteome</keyword>
<name>Q7VDK1_PROMA</name>
<reference evidence="1 2" key="1">
    <citation type="journal article" date="2003" name="Proc. Natl. Acad. Sci. U.S.A.">
        <title>Genome sequence of the cyanobacterium Prochlorococcus marinus SS120, a nearly minimal oxyphototrophic genome.</title>
        <authorList>
            <person name="Dufresne A."/>
            <person name="Salanoubat M."/>
            <person name="Partensky F."/>
            <person name="Artiguenave F."/>
            <person name="Axmann I.M."/>
            <person name="Barbe V."/>
            <person name="Duprat S."/>
            <person name="Galperin M.Y."/>
            <person name="Koonin E.V."/>
            <person name="Le Gall F."/>
            <person name="Makarova K.S."/>
            <person name="Ostrowski M."/>
            <person name="Oztas S."/>
            <person name="Robert C."/>
            <person name="Rogozin I.B."/>
            <person name="Scanlan D.J."/>
            <person name="Tandeau de Marsac N."/>
            <person name="Weissenbach J."/>
            <person name="Wincker P."/>
            <person name="Wolf Y.I."/>
            <person name="Hess W.R."/>
        </authorList>
    </citation>
    <scope>NUCLEOTIDE SEQUENCE [LARGE SCALE GENOMIC DNA]</scope>
    <source>
        <strain evidence="2">SARG / CCMP1375 / SS120</strain>
    </source>
</reference>
<dbReference type="STRING" id="167539.Pro_0375"/>
<dbReference type="EMBL" id="AE017126">
    <property type="protein sequence ID" value="AAP99421.1"/>
    <property type="molecule type" value="Genomic_DNA"/>
</dbReference>
<evidence type="ECO:0000313" key="2">
    <source>
        <dbReference type="Proteomes" id="UP000001420"/>
    </source>
</evidence>
<dbReference type="Proteomes" id="UP000001420">
    <property type="component" value="Chromosome"/>
</dbReference>
<dbReference type="OrthoDB" id="557744at2"/>
<dbReference type="KEGG" id="pma:Pro_0375"/>
<dbReference type="PATRIC" id="fig|167539.5.peg.383"/>
<dbReference type="HOGENOM" id="CLU_1937105_0_0_3"/>
<dbReference type="EnsemblBacteria" id="AAP99421">
    <property type="protein sequence ID" value="AAP99421"/>
    <property type="gene ID" value="Pro_0375"/>
</dbReference>
<sequence length="128" mass="14490">MEDNSYLIALALIEQEGKRSIPLGGKSIKKSFDPKNNQETGEELLKELLIRVFQKSESGSIKRVNSDNSLLLIQIPMLPMQEKIPLIKAQWIESGNNQQLISQLIDICQGIWSANFTREEGLNFTCLE</sequence>
<gene>
    <name evidence="1" type="ordered locus">Pro_0375</name>
</gene>
<proteinExistence type="predicted"/>
<organism evidence="1 2">
    <name type="scientific">Prochlorococcus marinus (strain SARG / CCMP1375 / SS120)</name>
    <dbReference type="NCBI Taxonomy" id="167539"/>
    <lineage>
        <taxon>Bacteria</taxon>
        <taxon>Bacillati</taxon>
        <taxon>Cyanobacteriota</taxon>
        <taxon>Cyanophyceae</taxon>
        <taxon>Synechococcales</taxon>
        <taxon>Prochlorococcaceae</taxon>
        <taxon>Prochlorococcus</taxon>
    </lineage>
</organism>
<dbReference type="eggNOG" id="ENOG5033ZG3">
    <property type="taxonomic scope" value="Bacteria"/>
</dbReference>
<evidence type="ECO:0000313" key="1">
    <source>
        <dbReference type="EMBL" id="AAP99421.1"/>
    </source>
</evidence>
<dbReference type="RefSeq" id="WP_011124530.1">
    <property type="nucleotide sequence ID" value="NC_005042.1"/>
</dbReference>